<evidence type="ECO:0000313" key="1">
    <source>
        <dbReference type="EMBL" id="KAK2717610.1"/>
    </source>
</evidence>
<protein>
    <submittedName>
        <fullName evidence="1">Uncharacterized protein</fullName>
    </submittedName>
</protein>
<sequence length="115" mass="12977">MTGKTQTGLDFGYDEQDKEIAARLNTHLAAIVQSRPPLNSEDFPHPSSDLMDFSAITESQVRLKLLKLKRNSITSLDLPVDLIKDFPKLLRALLTLVFSKITMSGQYRKIGKWDS</sequence>
<dbReference type="Proteomes" id="UP001187531">
    <property type="component" value="Unassembled WGS sequence"/>
</dbReference>
<evidence type="ECO:0000313" key="2">
    <source>
        <dbReference type="Proteomes" id="UP001187531"/>
    </source>
</evidence>
<gene>
    <name evidence="1" type="ORF">QYM36_006398</name>
</gene>
<dbReference type="AlphaFoldDB" id="A0AA88HTB7"/>
<comment type="caution">
    <text evidence="1">The sequence shown here is derived from an EMBL/GenBank/DDBJ whole genome shotgun (WGS) entry which is preliminary data.</text>
</comment>
<organism evidence="1 2">
    <name type="scientific">Artemia franciscana</name>
    <name type="common">Brine shrimp</name>
    <name type="synonym">Artemia sanfranciscana</name>
    <dbReference type="NCBI Taxonomy" id="6661"/>
    <lineage>
        <taxon>Eukaryota</taxon>
        <taxon>Metazoa</taxon>
        <taxon>Ecdysozoa</taxon>
        <taxon>Arthropoda</taxon>
        <taxon>Crustacea</taxon>
        <taxon>Branchiopoda</taxon>
        <taxon>Anostraca</taxon>
        <taxon>Artemiidae</taxon>
        <taxon>Artemia</taxon>
    </lineage>
</organism>
<reference evidence="1" key="1">
    <citation type="submission" date="2023-07" db="EMBL/GenBank/DDBJ databases">
        <title>Chromosome-level genome assembly of Artemia franciscana.</title>
        <authorList>
            <person name="Jo E."/>
        </authorList>
    </citation>
    <scope>NUCLEOTIDE SEQUENCE</scope>
    <source>
        <tissue evidence="1">Whole body</tissue>
    </source>
</reference>
<name>A0AA88HTB7_ARTSF</name>
<keyword evidence="2" id="KW-1185">Reference proteome</keyword>
<dbReference type="EMBL" id="JAVRJZ010000010">
    <property type="protein sequence ID" value="KAK2717610.1"/>
    <property type="molecule type" value="Genomic_DNA"/>
</dbReference>
<proteinExistence type="predicted"/>
<accession>A0AA88HTB7</accession>